<name>A0A834SXF9_9FABA</name>
<dbReference type="EMBL" id="JAAIUW010000010">
    <property type="protein sequence ID" value="KAF7812408.1"/>
    <property type="molecule type" value="Genomic_DNA"/>
</dbReference>
<organism evidence="1 2">
    <name type="scientific">Senna tora</name>
    <dbReference type="NCBI Taxonomy" id="362788"/>
    <lineage>
        <taxon>Eukaryota</taxon>
        <taxon>Viridiplantae</taxon>
        <taxon>Streptophyta</taxon>
        <taxon>Embryophyta</taxon>
        <taxon>Tracheophyta</taxon>
        <taxon>Spermatophyta</taxon>
        <taxon>Magnoliopsida</taxon>
        <taxon>eudicotyledons</taxon>
        <taxon>Gunneridae</taxon>
        <taxon>Pentapetalae</taxon>
        <taxon>rosids</taxon>
        <taxon>fabids</taxon>
        <taxon>Fabales</taxon>
        <taxon>Fabaceae</taxon>
        <taxon>Caesalpinioideae</taxon>
        <taxon>Cassia clade</taxon>
        <taxon>Senna</taxon>
    </lineage>
</organism>
<comment type="caution">
    <text evidence="1">The sequence shown here is derived from an EMBL/GenBank/DDBJ whole genome shotgun (WGS) entry which is preliminary data.</text>
</comment>
<gene>
    <name evidence="1" type="ORF">G2W53_033384</name>
</gene>
<protein>
    <submittedName>
        <fullName evidence="1">Uncharacterized protein</fullName>
    </submittedName>
</protein>
<keyword evidence="2" id="KW-1185">Reference proteome</keyword>
<evidence type="ECO:0000313" key="2">
    <source>
        <dbReference type="Proteomes" id="UP000634136"/>
    </source>
</evidence>
<dbReference type="AlphaFoldDB" id="A0A834SXF9"/>
<sequence>MGLMVAWKEFEVMPKHILNQNLRLNFKRFEEVQAKHVVTQVSQTDRFALYLGIRVDLMLEQDS</sequence>
<proteinExistence type="predicted"/>
<reference evidence="1" key="1">
    <citation type="submission" date="2020-09" db="EMBL/GenBank/DDBJ databases">
        <title>Genome-Enabled Discovery of Anthraquinone Biosynthesis in Senna tora.</title>
        <authorList>
            <person name="Kang S.-H."/>
            <person name="Pandey R.P."/>
            <person name="Lee C.-M."/>
            <person name="Sim J.-S."/>
            <person name="Jeong J.-T."/>
            <person name="Choi B.-S."/>
            <person name="Jung M."/>
            <person name="Ginzburg D."/>
            <person name="Zhao K."/>
            <person name="Won S.Y."/>
            <person name="Oh T.-J."/>
            <person name="Yu Y."/>
            <person name="Kim N.-H."/>
            <person name="Lee O.R."/>
            <person name="Lee T.-H."/>
            <person name="Bashyal P."/>
            <person name="Kim T.-S."/>
            <person name="Lee W.-H."/>
            <person name="Kawkins C."/>
            <person name="Kim C.-K."/>
            <person name="Kim J.S."/>
            <person name="Ahn B.O."/>
            <person name="Rhee S.Y."/>
            <person name="Sohng J.K."/>
        </authorList>
    </citation>
    <scope>NUCLEOTIDE SEQUENCE</scope>
    <source>
        <tissue evidence="1">Leaf</tissue>
    </source>
</reference>
<dbReference type="Proteomes" id="UP000634136">
    <property type="component" value="Unassembled WGS sequence"/>
</dbReference>
<accession>A0A834SXF9</accession>
<evidence type="ECO:0000313" key="1">
    <source>
        <dbReference type="EMBL" id="KAF7812408.1"/>
    </source>
</evidence>